<evidence type="ECO:0000313" key="2">
    <source>
        <dbReference type="EMBL" id="KAK2647285.1"/>
    </source>
</evidence>
<dbReference type="InterPro" id="IPR058353">
    <property type="entry name" value="DUF8040"/>
</dbReference>
<dbReference type="Proteomes" id="UP001280121">
    <property type="component" value="Unassembled WGS sequence"/>
</dbReference>
<dbReference type="Pfam" id="PF26138">
    <property type="entry name" value="DUF8040"/>
    <property type="match status" value="1"/>
</dbReference>
<organism evidence="2 3">
    <name type="scientific">Dipteronia dyeriana</name>
    <dbReference type="NCBI Taxonomy" id="168575"/>
    <lineage>
        <taxon>Eukaryota</taxon>
        <taxon>Viridiplantae</taxon>
        <taxon>Streptophyta</taxon>
        <taxon>Embryophyta</taxon>
        <taxon>Tracheophyta</taxon>
        <taxon>Spermatophyta</taxon>
        <taxon>Magnoliopsida</taxon>
        <taxon>eudicotyledons</taxon>
        <taxon>Gunneridae</taxon>
        <taxon>Pentapetalae</taxon>
        <taxon>rosids</taxon>
        <taxon>malvids</taxon>
        <taxon>Sapindales</taxon>
        <taxon>Sapindaceae</taxon>
        <taxon>Hippocastanoideae</taxon>
        <taxon>Acereae</taxon>
        <taxon>Dipteronia</taxon>
    </lineage>
</organism>
<sequence>MVIWISHSVRMRVTAERFQRYNDTIHRQFKRVLKAVYEKIETKKKDERRKKKNKEEDYGREKNMVMVDWTSDSGYSNMLSFLATYRGERYHLRDCRGSTRALKGPTELFNYRYSYMCNVIKRCFGVLNARFSILEMPNYPPLRQ</sequence>
<evidence type="ECO:0000313" key="3">
    <source>
        <dbReference type="Proteomes" id="UP001280121"/>
    </source>
</evidence>
<gene>
    <name evidence="2" type="ORF">Ddye_014774</name>
</gene>
<dbReference type="PANTHER" id="PTHR22930">
    <property type="match status" value="1"/>
</dbReference>
<reference evidence="2" key="1">
    <citation type="journal article" date="2023" name="Plant J.">
        <title>Genome sequences and population genomics provide insights into the demographic history, inbreeding, and mutation load of two 'living fossil' tree species of Dipteronia.</title>
        <authorList>
            <person name="Feng Y."/>
            <person name="Comes H.P."/>
            <person name="Chen J."/>
            <person name="Zhu S."/>
            <person name="Lu R."/>
            <person name="Zhang X."/>
            <person name="Li P."/>
            <person name="Qiu J."/>
            <person name="Olsen K.M."/>
            <person name="Qiu Y."/>
        </authorList>
    </citation>
    <scope>NUCLEOTIDE SEQUENCE</scope>
    <source>
        <strain evidence="2">KIB01</strain>
    </source>
</reference>
<name>A0AAD9U3I8_9ROSI</name>
<dbReference type="AlphaFoldDB" id="A0AAD9U3I8"/>
<feature type="domain" description="DUF8040" evidence="1">
    <location>
        <begin position="3"/>
        <end position="37"/>
    </location>
</feature>
<accession>A0AAD9U3I8</accession>
<protein>
    <recommendedName>
        <fullName evidence="1">DUF8040 domain-containing protein</fullName>
    </recommendedName>
</protein>
<dbReference type="EMBL" id="JANJYI010000005">
    <property type="protein sequence ID" value="KAK2647285.1"/>
    <property type="molecule type" value="Genomic_DNA"/>
</dbReference>
<dbReference type="PANTHER" id="PTHR22930:SF251">
    <property type="entry name" value="DDE TNP4 DOMAIN-CONTAINING PROTEIN"/>
    <property type="match status" value="1"/>
</dbReference>
<proteinExistence type="predicted"/>
<dbReference type="InterPro" id="IPR045249">
    <property type="entry name" value="HARBI1-like"/>
</dbReference>
<comment type="caution">
    <text evidence="2">The sequence shown here is derived from an EMBL/GenBank/DDBJ whole genome shotgun (WGS) entry which is preliminary data.</text>
</comment>
<keyword evidence="3" id="KW-1185">Reference proteome</keyword>
<evidence type="ECO:0000259" key="1">
    <source>
        <dbReference type="Pfam" id="PF26138"/>
    </source>
</evidence>